<evidence type="ECO:0000256" key="11">
    <source>
        <dbReference type="ARBA" id="ARBA00023012"/>
    </source>
</evidence>
<dbReference type="Gene3D" id="1.10.287.130">
    <property type="match status" value="1"/>
</dbReference>
<dbReference type="SUPFAM" id="SSF47226">
    <property type="entry name" value="Histidine-containing phosphotransfer domain, HPT domain"/>
    <property type="match status" value="1"/>
</dbReference>
<evidence type="ECO:0000259" key="20">
    <source>
        <dbReference type="PROSITE" id="PS50112"/>
    </source>
</evidence>
<evidence type="ECO:0000256" key="9">
    <source>
        <dbReference type="ARBA" id="ARBA00022840"/>
    </source>
</evidence>
<keyword evidence="13" id="KW-0804">Transcription</keyword>
<comment type="subcellular location">
    <subcellularLocation>
        <location evidence="2 13">Cell inner membrane</location>
        <topology evidence="2 13">Multi-pass membrane protein</topology>
    </subcellularLocation>
</comment>
<dbReference type="RefSeq" id="WP_273642386.1">
    <property type="nucleotide sequence ID" value="NZ_JAQQXP010000003.1"/>
</dbReference>
<gene>
    <name evidence="23" type="primary">arcB</name>
    <name evidence="23" type="ORF">OIK42_17520</name>
</gene>
<evidence type="ECO:0000256" key="16">
    <source>
        <dbReference type="SAM" id="Coils"/>
    </source>
</evidence>
<dbReference type="SUPFAM" id="SSF55785">
    <property type="entry name" value="PYP-like sensor domain (PAS domain)"/>
    <property type="match status" value="1"/>
</dbReference>
<feature type="transmembrane region" description="Helical" evidence="17">
    <location>
        <begin position="26"/>
        <end position="46"/>
    </location>
</feature>
<dbReference type="Proteomes" id="UP001218788">
    <property type="component" value="Unassembled WGS sequence"/>
</dbReference>
<dbReference type="PIRSF" id="PIRSF003182">
    <property type="entry name" value="ArcB"/>
    <property type="match status" value="1"/>
</dbReference>
<evidence type="ECO:0000256" key="15">
    <source>
        <dbReference type="PROSITE-ProRule" id="PRU00169"/>
    </source>
</evidence>
<evidence type="ECO:0000259" key="21">
    <source>
        <dbReference type="PROSITE" id="PS50113"/>
    </source>
</evidence>
<evidence type="ECO:0000256" key="13">
    <source>
        <dbReference type="PIRNR" id="PIRNR003182"/>
    </source>
</evidence>
<evidence type="ECO:0000313" key="24">
    <source>
        <dbReference type="Proteomes" id="UP001218788"/>
    </source>
</evidence>
<dbReference type="InterPro" id="IPR013656">
    <property type="entry name" value="PAS_4"/>
</dbReference>
<comment type="catalytic activity">
    <reaction evidence="1 13">
        <text>ATP + protein L-histidine = ADP + protein N-phospho-L-histidine.</text>
        <dbReference type="EC" id="2.7.13.3"/>
    </reaction>
</comment>
<dbReference type="InterPro" id="IPR027460">
    <property type="entry name" value="ArcB_TM_sf"/>
</dbReference>
<feature type="domain" description="PAS" evidence="20">
    <location>
        <begin position="156"/>
        <end position="226"/>
    </location>
</feature>
<evidence type="ECO:0000256" key="3">
    <source>
        <dbReference type="ARBA" id="ARBA00022475"/>
    </source>
</evidence>
<feature type="modified residue" description="Phosphohistidine" evidence="14">
    <location>
        <position position="727"/>
    </location>
</feature>
<dbReference type="InterPro" id="IPR000014">
    <property type="entry name" value="PAS"/>
</dbReference>
<evidence type="ECO:0000256" key="17">
    <source>
        <dbReference type="SAM" id="Phobius"/>
    </source>
</evidence>
<keyword evidence="16" id="KW-0175">Coiled coil</keyword>
<dbReference type="InterPro" id="IPR036890">
    <property type="entry name" value="HATPase_C_sf"/>
</dbReference>
<dbReference type="SUPFAM" id="SSF55874">
    <property type="entry name" value="ATPase domain of HSP90 chaperone/DNA topoisomerase II/histidine kinase"/>
    <property type="match status" value="1"/>
</dbReference>
<dbReference type="InterPro" id="IPR014409">
    <property type="entry name" value="Sig_transdc_His_kin_hyb_ArcB"/>
</dbReference>
<dbReference type="InterPro" id="IPR001789">
    <property type="entry name" value="Sig_transdc_resp-reg_receiver"/>
</dbReference>
<dbReference type="Gene3D" id="1.10.287.970">
    <property type="entry name" value="His Kinase A (phosphoacceptor) domain"/>
    <property type="match status" value="1"/>
</dbReference>
<feature type="coiled-coil region" evidence="16">
    <location>
        <begin position="80"/>
        <end position="156"/>
    </location>
</feature>
<dbReference type="CDD" id="cd17546">
    <property type="entry name" value="REC_hyHK_CKI1_RcsC-like"/>
    <property type="match status" value="1"/>
</dbReference>
<dbReference type="PRINTS" id="PR00344">
    <property type="entry name" value="BCTRLSENSOR"/>
</dbReference>
<evidence type="ECO:0000256" key="6">
    <source>
        <dbReference type="ARBA" id="ARBA00022679"/>
    </source>
</evidence>
<evidence type="ECO:0000256" key="1">
    <source>
        <dbReference type="ARBA" id="ARBA00000085"/>
    </source>
</evidence>
<dbReference type="PROSITE" id="PS50109">
    <property type="entry name" value="HIS_KIN"/>
    <property type="match status" value="1"/>
</dbReference>
<dbReference type="Pfam" id="PF02518">
    <property type="entry name" value="HATPase_c"/>
    <property type="match status" value="1"/>
</dbReference>
<dbReference type="PROSITE" id="PS50112">
    <property type="entry name" value="PAS"/>
    <property type="match status" value="1"/>
</dbReference>
<dbReference type="InterPro" id="IPR035965">
    <property type="entry name" value="PAS-like_dom_sf"/>
</dbReference>
<dbReference type="SMART" id="SM00387">
    <property type="entry name" value="HATPase_c"/>
    <property type="match status" value="1"/>
</dbReference>
<keyword evidence="11 13" id="KW-0902">Two-component regulatory system</keyword>
<keyword evidence="10 17" id="KW-1133">Transmembrane helix</keyword>
<evidence type="ECO:0000256" key="4">
    <source>
        <dbReference type="ARBA" id="ARBA00022519"/>
    </source>
</evidence>
<dbReference type="CDD" id="cd00082">
    <property type="entry name" value="HisKA"/>
    <property type="match status" value="1"/>
</dbReference>
<dbReference type="CDD" id="cd00088">
    <property type="entry name" value="HPT"/>
    <property type="match status" value="1"/>
</dbReference>
<evidence type="ECO:0000256" key="2">
    <source>
        <dbReference type="ARBA" id="ARBA00004429"/>
    </source>
</evidence>
<dbReference type="SUPFAM" id="SSF52172">
    <property type="entry name" value="CheY-like"/>
    <property type="match status" value="1"/>
</dbReference>
<dbReference type="InterPro" id="IPR040642">
    <property type="entry name" value="HKR_ArcB_TM"/>
</dbReference>
<keyword evidence="5 15" id="KW-0597">Phosphoprotein</keyword>
<organism evidence="23 24">
    <name type="scientific">Alteromonas gilva</name>
    <dbReference type="NCBI Taxonomy" id="2987522"/>
    <lineage>
        <taxon>Bacteria</taxon>
        <taxon>Pseudomonadati</taxon>
        <taxon>Pseudomonadota</taxon>
        <taxon>Gammaproteobacteria</taxon>
        <taxon>Alteromonadales</taxon>
        <taxon>Alteromonadaceae</taxon>
        <taxon>Alteromonas/Salinimonas group</taxon>
        <taxon>Alteromonas</taxon>
    </lineage>
</organism>
<keyword evidence="24" id="KW-1185">Reference proteome</keyword>
<keyword evidence="4 13" id="KW-0997">Cell inner membrane</keyword>
<accession>A0ABT5L7T4</accession>
<evidence type="ECO:0000259" key="19">
    <source>
        <dbReference type="PROSITE" id="PS50110"/>
    </source>
</evidence>
<keyword evidence="9 13" id="KW-0067">ATP-binding</keyword>
<dbReference type="InterPro" id="IPR003661">
    <property type="entry name" value="HisK_dim/P_dom"/>
</dbReference>
<dbReference type="SUPFAM" id="SSF47384">
    <property type="entry name" value="Homodimeric domain of signal transducing histidine kinase"/>
    <property type="match status" value="1"/>
</dbReference>
<dbReference type="PROSITE" id="PS50113">
    <property type="entry name" value="PAC"/>
    <property type="match status" value="1"/>
</dbReference>
<dbReference type="Gene3D" id="3.40.50.2300">
    <property type="match status" value="1"/>
</dbReference>
<name>A0ABT5L7T4_9ALTE</name>
<keyword evidence="7 17" id="KW-0812">Transmembrane</keyword>
<feature type="modified residue" description="4-aspartylphosphate" evidence="15">
    <location>
        <position position="578"/>
    </location>
</feature>
<evidence type="ECO:0000259" key="18">
    <source>
        <dbReference type="PROSITE" id="PS50109"/>
    </source>
</evidence>
<evidence type="ECO:0000256" key="8">
    <source>
        <dbReference type="ARBA" id="ARBA00022777"/>
    </source>
</evidence>
<evidence type="ECO:0000256" key="12">
    <source>
        <dbReference type="ARBA" id="ARBA00023136"/>
    </source>
</evidence>
<keyword evidence="13" id="KW-0547">Nucleotide-binding</keyword>
<dbReference type="Pfam" id="PF00072">
    <property type="entry name" value="Response_reg"/>
    <property type="match status" value="1"/>
</dbReference>
<feature type="domain" description="Histidine kinase" evidence="18">
    <location>
        <begin position="292"/>
        <end position="513"/>
    </location>
</feature>
<sequence length="789" mass="89774">MHPETPNDSWAIRFAQFIQRFGTIKVSVLFVLLTLAFTVGGSYVIRLSLGSDIQPDDFISAVILTMLSAPWVLYFFSELVKHLENSRTNLKEVVTQLEHLREEDVFLNRELQNNIRQLNHEIEQRKHAQAERETVFKELEKEIQDKSEKEAQARRLSTLLRSIIDASPDLIYYRNEEGRFAGCNRVAEQLTGMSEKELLGLTPHDVYEEELARQVVASDHEVLETNASITDELWLRFADGRRRFFEMRRVPFFDNEGNRLGLLAFGRDMTERKQAENAAAKASTDKTRFIATISHELRTPLNGIVGLSRMLRDTELNEEQWSWVSTIYASAITLGNIFNDIIDLDKLDRDKLELSLKTVSLRDFTEELSSIIQLLARDKSLELITNIVEPLPKQVEVDGTRLRQILWNILFNAVKFTQKGHVSLTVSASRPDNDISLVTYVIEDTGVGIPDSEIEKIFAMYYQVDHPDHQSATGTGIGLAICKQMVDLMHGDIRVESEQGHGTRFIVELPLQISKRPMQVAQLQVTDLNILLVEDIELNVMVAKALLEKLGQHVDVAMTGQEAIDKARQQTYDLILLDIQLPDMNGFEVAATLHEEDLVMQTPIVALTANVIKKREEYLQNGMDDVIAKPVKKSRVVEVLNLLFAEPELQASDEKVPQATQSKKLDSTKVLTNILDMDLLQMLVDTIGEDMVRASVKVFHEKMPEYMEILQLSLSADEKSEVCAQAHKIKGAASSVGLARVQRIANQIQQGDHPAWWQNVHDWVEELQMAVPHDMEKLHDWLNEQTIDD</sequence>
<protein>
    <recommendedName>
        <fullName evidence="13">Aerobic respiration control sensor protein</fullName>
        <ecNumber evidence="13">2.7.13.3</ecNumber>
    </recommendedName>
</protein>
<dbReference type="PROSITE" id="PS50894">
    <property type="entry name" value="HPT"/>
    <property type="match status" value="1"/>
</dbReference>
<dbReference type="PANTHER" id="PTHR43047">
    <property type="entry name" value="TWO-COMPONENT HISTIDINE PROTEIN KINASE"/>
    <property type="match status" value="1"/>
</dbReference>
<dbReference type="GO" id="GO:0004673">
    <property type="term" value="F:protein histidine kinase activity"/>
    <property type="evidence" value="ECO:0007669"/>
    <property type="project" value="UniProtKB-EC"/>
</dbReference>
<reference evidence="23 24" key="1">
    <citation type="submission" date="2022-10" db="EMBL/GenBank/DDBJ databases">
        <title>Alteromonas sp. chi3 Genome sequencing.</title>
        <authorList>
            <person name="Park S."/>
        </authorList>
    </citation>
    <scope>NUCLEOTIDE SEQUENCE [LARGE SCALE GENOMIC DNA]</scope>
    <source>
        <strain evidence="24">chi3</strain>
    </source>
</reference>
<keyword evidence="12 13" id="KW-0472">Membrane</keyword>
<feature type="domain" description="PAC" evidence="21">
    <location>
        <begin position="229"/>
        <end position="281"/>
    </location>
</feature>
<dbReference type="Gene3D" id="3.30.450.20">
    <property type="entry name" value="PAS domain"/>
    <property type="match status" value="1"/>
</dbReference>
<dbReference type="NCBIfam" id="NF008302">
    <property type="entry name" value="PRK11091.1"/>
    <property type="match status" value="1"/>
</dbReference>
<evidence type="ECO:0000256" key="5">
    <source>
        <dbReference type="ARBA" id="ARBA00022553"/>
    </source>
</evidence>
<dbReference type="InterPro" id="IPR008207">
    <property type="entry name" value="Sig_transdc_His_kin_Hpt_dom"/>
</dbReference>
<dbReference type="Pfam" id="PF00512">
    <property type="entry name" value="HisKA"/>
    <property type="match status" value="1"/>
</dbReference>
<dbReference type="SMART" id="SM00448">
    <property type="entry name" value="REC"/>
    <property type="match status" value="1"/>
</dbReference>
<proteinExistence type="predicted"/>
<dbReference type="InterPro" id="IPR036641">
    <property type="entry name" value="HPT_dom_sf"/>
</dbReference>
<dbReference type="NCBIfam" id="TIGR00229">
    <property type="entry name" value="sensory_box"/>
    <property type="match status" value="1"/>
</dbReference>
<dbReference type="CDD" id="cd00130">
    <property type="entry name" value="PAS"/>
    <property type="match status" value="1"/>
</dbReference>
<feature type="transmembrane region" description="Helical" evidence="17">
    <location>
        <begin position="58"/>
        <end position="77"/>
    </location>
</feature>
<dbReference type="CDD" id="cd16922">
    <property type="entry name" value="HATPase_EvgS-ArcB-TorS-like"/>
    <property type="match status" value="1"/>
</dbReference>
<dbReference type="PROSITE" id="PS50110">
    <property type="entry name" value="RESPONSE_REGULATORY"/>
    <property type="match status" value="1"/>
</dbReference>
<dbReference type="InterPro" id="IPR004358">
    <property type="entry name" value="Sig_transdc_His_kin-like_C"/>
</dbReference>
<dbReference type="InterPro" id="IPR036097">
    <property type="entry name" value="HisK_dim/P_sf"/>
</dbReference>
<comment type="caution">
    <text evidence="23">The sequence shown here is derived from an EMBL/GenBank/DDBJ whole genome shotgun (WGS) entry which is preliminary data.</text>
</comment>
<dbReference type="EC" id="2.7.13.3" evidence="13"/>
<dbReference type="Pfam" id="PF08448">
    <property type="entry name" value="PAS_4"/>
    <property type="match status" value="1"/>
</dbReference>
<keyword evidence="8 13" id="KW-0418">Kinase</keyword>
<keyword evidence="13" id="KW-0805">Transcription regulation</keyword>
<evidence type="ECO:0000256" key="7">
    <source>
        <dbReference type="ARBA" id="ARBA00022692"/>
    </source>
</evidence>
<dbReference type="Gene3D" id="1.20.120.160">
    <property type="entry name" value="HPT domain"/>
    <property type="match status" value="1"/>
</dbReference>
<dbReference type="Gene3D" id="3.30.565.10">
    <property type="entry name" value="Histidine kinase-like ATPase, C-terminal domain"/>
    <property type="match status" value="1"/>
</dbReference>
<feature type="domain" description="HPt" evidence="22">
    <location>
        <begin position="688"/>
        <end position="781"/>
    </location>
</feature>
<evidence type="ECO:0000256" key="10">
    <source>
        <dbReference type="ARBA" id="ARBA00022989"/>
    </source>
</evidence>
<evidence type="ECO:0000256" key="14">
    <source>
        <dbReference type="PROSITE-ProRule" id="PRU00110"/>
    </source>
</evidence>
<dbReference type="EMBL" id="JAQQXP010000003">
    <property type="protein sequence ID" value="MDC8832556.1"/>
    <property type="molecule type" value="Genomic_DNA"/>
</dbReference>
<dbReference type="SMART" id="SM00388">
    <property type="entry name" value="HisKA"/>
    <property type="match status" value="1"/>
</dbReference>
<dbReference type="InterPro" id="IPR011006">
    <property type="entry name" value="CheY-like_superfamily"/>
</dbReference>
<dbReference type="SMART" id="SM00091">
    <property type="entry name" value="PAS"/>
    <property type="match status" value="1"/>
</dbReference>
<dbReference type="Pfam" id="PF01627">
    <property type="entry name" value="Hpt"/>
    <property type="match status" value="1"/>
</dbReference>
<keyword evidence="3 13" id="KW-1003">Cell membrane</keyword>
<dbReference type="InterPro" id="IPR000700">
    <property type="entry name" value="PAS-assoc_C"/>
</dbReference>
<dbReference type="Pfam" id="PF18415">
    <property type="entry name" value="HKR_ArcB_TM"/>
    <property type="match status" value="1"/>
</dbReference>
<evidence type="ECO:0000313" key="23">
    <source>
        <dbReference type="EMBL" id="MDC8832556.1"/>
    </source>
</evidence>
<feature type="domain" description="Response regulatory" evidence="19">
    <location>
        <begin position="529"/>
        <end position="644"/>
    </location>
</feature>
<keyword evidence="6 13" id="KW-0808">Transferase</keyword>
<dbReference type="InterPro" id="IPR003594">
    <property type="entry name" value="HATPase_dom"/>
</dbReference>
<evidence type="ECO:0000259" key="22">
    <source>
        <dbReference type="PROSITE" id="PS50894"/>
    </source>
</evidence>
<dbReference type="InterPro" id="IPR005467">
    <property type="entry name" value="His_kinase_dom"/>
</dbReference>